<sequence>MNKPVPRFQQRRERRQFFRAGLGLAAGGALAGCDAISHSDMAVEVLRSAEGLSESVHRLLGRRAMAQEFAPADIAPVFRPNGTTMPPGPDYAAMVADGFAKWRLKVDGLVRQPQAWSLEQLRAMPARTQITRHDCVEGWSCIGQWTGVRLSHVLRLAQPAPTAKFVVFHCLDRMEAADPASVYYESIDMDDALHEQTILAWDLNGRPLPVANGAPLRARIERQLGYKQPKYVHRIELVANFAAIGGGLGGYWEDQGYNWYGGI</sequence>
<dbReference type="Pfam" id="PF00174">
    <property type="entry name" value="Oxidored_molyb"/>
    <property type="match status" value="1"/>
</dbReference>
<feature type="signal peptide" evidence="1">
    <location>
        <begin position="1"/>
        <end position="31"/>
    </location>
</feature>
<dbReference type="PROSITE" id="PS51257">
    <property type="entry name" value="PROKAR_LIPOPROTEIN"/>
    <property type="match status" value="1"/>
</dbReference>
<dbReference type="InterPro" id="IPR000572">
    <property type="entry name" value="OxRdtase_Mopterin-bd_dom"/>
</dbReference>
<dbReference type="CDD" id="cd02108">
    <property type="entry name" value="bact_SO_family_Moco"/>
    <property type="match status" value="1"/>
</dbReference>
<comment type="caution">
    <text evidence="3">The sequence shown here is derived from an EMBL/GenBank/DDBJ whole genome shotgun (WGS) entry which is preliminary data.</text>
</comment>
<name>A0A6N8IRB4_9BURK</name>
<dbReference type="Gene3D" id="3.90.420.10">
    <property type="entry name" value="Oxidoreductase, molybdopterin-binding domain"/>
    <property type="match status" value="1"/>
</dbReference>
<dbReference type="InterPro" id="IPR006311">
    <property type="entry name" value="TAT_signal"/>
</dbReference>
<accession>A0A6N8IRB4</accession>
<keyword evidence="4" id="KW-1185">Reference proteome</keyword>
<dbReference type="Proteomes" id="UP000469385">
    <property type="component" value="Unassembled WGS sequence"/>
</dbReference>
<dbReference type="PANTHER" id="PTHR43032:SF2">
    <property type="entry name" value="BLL0505 PROTEIN"/>
    <property type="match status" value="1"/>
</dbReference>
<proteinExistence type="predicted"/>
<reference evidence="3 4" key="1">
    <citation type="submission" date="2019-12" db="EMBL/GenBank/DDBJ databases">
        <authorList>
            <person name="Huq M.A."/>
        </authorList>
    </citation>
    <scope>NUCLEOTIDE SEQUENCE [LARGE SCALE GENOMIC DNA]</scope>
    <source>
        <strain evidence="3 4">MAH-25</strain>
    </source>
</reference>
<organism evidence="3 4">
    <name type="scientific">Ramlibacter pinisoli</name>
    <dbReference type="NCBI Taxonomy" id="2682844"/>
    <lineage>
        <taxon>Bacteria</taxon>
        <taxon>Pseudomonadati</taxon>
        <taxon>Pseudomonadota</taxon>
        <taxon>Betaproteobacteria</taxon>
        <taxon>Burkholderiales</taxon>
        <taxon>Comamonadaceae</taxon>
        <taxon>Ramlibacter</taxon>
    </lineage>
</organism>
<dbReference type="PROSITE" id="PS51318">
    <property type="entry name" value="TAT"/>
    <property type="match status" value="1"/>
</dbReference>
<protein>
    <submittedName>
        <fullName evidence="3">Molybdopterin-dependent oxidoreductase</fullName>
    </submittedName>
</protein>
<dbReference type="RefSeq" id="WP_157397461.1">
    <property type="nucleotide sequence ID" value="NZ_WSEL01000003.1"/>
</dbReference>
<dbReference type="SUPFAM" id="SSF56524">
    <property type="entry name" value="Oxidoreductase molybdopterin-binding domain"/>
    <property type="match status" value="1"/>
</dbReference>
<dbReference type="AlphaFoldDB" id="A0A6N8IRB4"/>
<dbReference type="EMBL" id="WSEL01000003">
    <property type="protein sequence ID" value="MVQ29459.1"/>
    <property type="molecule type" value="Genomic_DNA"/>
</dbReference>
<dbReference type="PANTHER" id="PTHR43032">
    <property type="entry name" value="PROTEIN-METHIONINE-SULFOXIDE REDUCTASE"/>
    <property type="match status" value="1"/>
</dbReference>
<evidence type="ECO:0000256" key="1">
    <source>
        <dbReference type="SAM" id="SignalP"/>
    </source>
</evidence>
<keyword evidence="1" id="KW-0732">Signal</keyword>
<evidence type="ECO:0000313" key="4">
    <source>
        <dbReference type="Proteomes" id="UP000469385"/>
    </source>
</evidence>
<evidence type="ECO:0000313" key="3">
    <source>
        <dbReference type="EMBL" id="MVQ29459.1"/>
    </source>
</evidence>
<feature type="chain" id="PRO_5027063599" evidence="1">
    <location>
        <begin position="32"/>
        <end position="263"/>
    </location>
</feature>
<gene>
    <name evidence="3" type="ORF">GON04_08370</name>
</gene>
<evidence type="ECO:0000259" key="2">
    <source>
        <dbReference type="Pfam" id="PF00174"/>
    </source>
</evidence>
<dbReference type="InterPro" id="IPR036374">
    <property type="entry name" value="OxRdtase_Mopterin-bd_sf"/>
</dbReference>
<feature type="domain" description="Oxidoreductase molybdopterin-binding" evidence="2">
    <location>
        <begin position="100"/>
        <end position="239"/>
    </location>
</feature>